<dbReference type="PANTHER" id="PTHR30536:SF5">
    <property type="entry name" value="ALTRONATE DEHYDRATASE"/>
    <property type="match status" value="1"/>
</dbReference>
<dbReference type="Pfam" id="PF08666">
    <property type="entry name" value="SAF"/>
    <property type="match status" value="1"/>
</dbReference>
<dbReference type="PANTHER" id="PTHR30536">
    <property type="entry name" value="ALTRONATE/GALACTARATE DEHYDRATASE"/>
    <property type="match status" value="1"/>
</dbReference>
<dbReference type="GO" id="GO:0016787">
    <property type="term" value="F:hydrolase activity"/>
    <property type="evidence" value="ECO:0007669"/>
    <property type="project" value="UniProtKB-KW"/>
</dbReference>
<keyword evidence="3" id="KW-0378">Hydrolase</keyword>
<dbReference type="InterPro" id="IPR007392">
    <property type="entry name" value="GD_AH_second"/>
</dbReference>
<dbReference type="EMBL" id="UGKQ01000007">
    <property type="protein sequence ID" value="STS85434.1"/>
    <property type="molecule type" value="Genomic_DNA"/>
</dbReference>
<dbReference type="Pfam" id="PF04295">
    <property type="entry name" value="GD_AH_second"/>
    <property type="match status" value="1"/>
</dbReference>
<dbReference type="EC" id="4.2.1.42" evidence="3"/>
<dbReference type="InterPro" id="IPR052172">
    <property type="entry name" value="UxaA_altronate/galactarate_dh"/>
</dbReference>
<evidence type="ECO:0000259" key="2">
    <source>
        <dbReference type="SMART" id="SM00858"/>
    </source>
</evidence>
<sequence>MQYIKIHSQDNVAVALTDIAAGSVVTIDNDSVTLGQDIVRGHKFALRAIAKGENVVKYGLPIGHALADIAPGEHVHAHNTRTNLSDLDRIAINRPVAQPPQPADREVQIYRRANGDVGVRNELWILPTVGCVNAMARQMQNRFLKETYGAEDIDGVHLFSHTYGCSQLGDDHINTRTMLQNMVRHPNAGAVLVVGLGCENNQVEAFRETLGEFDPQRVHFMVCQHQDDEVEAGVEHLHQLYEVMRQDKRQPGKLSELKFGSSAGDRTACRALPLIRCWAASQTM</sequence>
<accession>A0A377U3L9</accession>
<dbReference type="SMART" id="SM00858">
    <property type="entry name" value="SAF"/>
    <property type="match status" value="1"/>
</dbReference>
<gene>
    <name evidence="3" type="primary">garD_1</name>
    <name evidence="3" type="ORF">NCTC9140_07262</name>
</gene>
<dbReference type="InterPro" id="IPR013974">
    <property type="entry name" value="SAF"/>
</dbReference>
<proteinExistence type="predicted"/>
<dbReference type="Gene3D" id="2.30.130.110">
    <property type="match status" value="1"/>
</dbReference>
<evidence type="ECO:0000256" key="1">
    <source>
        <dbReference type="ARBA" id="ARBA00023239"/>
    </source>
</evidence>
<protein>
    <submittedName>
        <fullName evidence="3">Altronate hydrolase</fullName>
        <ecNumber evidence="3">4.2.1.42</ecNumber>
    </submittedName>
</protein>
<evidence type="ECO:0000313" key="4">
    <source>
        <dbReference type="Proteomes" id="UP000254938"/>
    </source>
</evidence>
<keyword evidence="1 3" id="KW-0456">Lyase</keyword>
<name>A0A377U3L9_KLEPN</name>
<reference evidence="3 4" key="1">
    <citation type="submission" date="2018-06" db="EMBL/GenBank/DDBJ databases">
        <authorList>
            <consortium name="Pathogen Informatics"/>
            <person name="Doyle S."/>
        </authorList>
    </citation>
    <scope>NUCLEOTIDE SEQUENCE [LARGE SCALE GENOMIC DNA]</scope>
    <source>
        <strain evidence="3 4">NCTC9140</strain>
    </source>
</reference>
<dbReference type="InterPro" id="IPR044144">
    <property type="entry name" value="SAF_UxaA/GarD"/>
</dbReference>
<dbReference type="Proteomes" id="UP000254938">
    <property type="component" value="Unassembled WGS sequence"/>
</dbReference>
<evidence type="ECO:0000313" key="3">
    <source>
        <dbReference type="EMBL" id="STS85434.1"/>
    </source>
</evidence>
<dbReference type="GO" id="GO:0019698">
    <property type="term" value="P:D-galacturonate catabolic process"/>
    <property type="evidence" value="ECO:0007669"/>
    <property type="project" value="TreeGrafter"/>
</dbReference>
<feature type="domain" description="SAF" evidence="2">
    <location>
        <begin position="10"/>
        <end position="81"/>
    </location>
</feature>
<dbReference type="GO" id="GO:0008867">
    <property type="term" value="F:galactarate dehydratase activity"/>
    <property type="evidence" value="ECO:0007669"/>
    <property type="project" value="UniProtKB-EC"/>
</dbReference>
<organism evidence="3 4">
    <name type="scientific">Klebsiella pneumoniae</name>
    <dbReference type="NCBI Taxonomy" id="573"/>
    <lineage>
        <taxon>Bacteria</taxon>
        <taxon>Pseudomonadati</taxon>
        <taxon>Pseudomonadota</taxon>
        <taxon>Gammaproteobacteria</taxon>
        <taxon>Enterobacterales</taxon>
        <taxon>Enterobacteriaceae</taxon>
        <taxon>Klebsiella/Raoultella group</taxon>
        <taxon>Klebsiella</taxon>
        <taxon>Klebsiella pneumoniae complex</taxon>
    </lineage>
</organism>
<dbReference type="CDD" id="cd11613">
    <property type="entry name" value="SAF_AH_GD"/>
    <property type="match status" value="1"/>
</dbReference>
<dbReference type="AlphaFoldDB" id="A0A377U3L9"/>
<dbReference type="FunFam" id="2.30.130.110:FF:000002">
    <property type="entry name" value="Altronate hydrolase"/>
    <property type="match status" value="1"/>
</dbReference>